<sequence length="275" mass="31270">MAETLEFNDIYQEVKGSMNDGRLRLSRQGIIFKNSKTGKVDNIQAGELTEGIWRRVALGHGLKLLTKNGHVYKYDGFRDEKKRKQLKKAKIAKDRKSRKKPVEVKKGKDPNAPKRPMSAYMLWLNASREKIKSDHPGISITDLSKKAGEIWKGMSKEKKEEWDRKAEDARREYEKAMKEYEGGRGESSKRDKSKKKKKVKAKMEKKSVPSRGSSSKSSSRQLSESFKSKEFVSSDESSSGENKSKKKRRQSEDSEEEELASTPPSSEDSPSGSDE</sequence>
<feature type="compositionally biased region" description="Low complexity" evidence="3">
    <location>
        <begin position="209"/>
        <end position="225"/>
    </location>
</feature>
<dbReference type="PROSITE" id="PS50118">
    <property type="entry name" value="HMG_BOX_2"/>
    <property type="match status" value="1"/>
</dbReference>
<dbReference type="GO" id="GO:0042393">
    <property type="term" value="F:histone binding"/>
    <property type="evidence" value="ECO:0007669"/>
    <property type="project" value="TreeGrafter"/>
</dbReference>
<dbReference type="Pfam" id="PF17292">
    <property type="entry name" value="POB3_N"/>
    <property type="match status" value="1"/>
</dbReference>
<feature type="compositionally biased region" description="Basic and acidic residues" evidence="3">
    <location>
        <begin position="100"/>
        <end position="112"/>
    </location>
</feature>
<dbReference type="InterPro" id="IPR035417">
    <property type="entry name" value="SSRP1/POB3_N"/>
</dbReference>
<comment type="caution">
    <text evidence="5">The sequence shown here is derived from an EMBL/GenBank/DDBJ whole genome shotgun (WGS) entry which is preliminary data.</text>
</comment>
<dbReference type="SUPFAM" id="SSF47095">
    <property type="entry name" value="HMG-box"/>
    <property type="match status" value="1"/>
</dbReference>
<dbReference type="Gene3D" id="2.30.29.30">
    <property type="entry name" value="Pleckstrin-homology domain (PH domain)/Phosphotyrosine-binding domain (PTB)"/>
    <property type="match status" value="1"/>
</dbReference>
<feature type="compositionally biased region" description="Basic and acidic residues" evidence="3">
    <location>
        <begin position="177"/>
        <end position="190"/>
    </location>
</feature>
<reference evidence="5 6" key="1">
    <citation type="journal article" date="2020" name="Nature">
        <title>Six reference-quality genomes reveal evolution of bat adaptations.</title>
        <authorList>
            <person name="Jebb D."/>
            <person name="Huang Z."/>
            <person name="Pippel M."/>
            <person name="Hughes G.M."/>
            <person name="Lavrichenko K."/>
            <person name="Devanna P."/>
            <person name="Winkler S."/>
            <person name="Jermiin L.S."/>
            <person name="Skirmuntt E.C."/>
            <person name="Katzourakis A."/>
            <person name="Burkitt-Gray L."/>
            <person name="Ray D.A."/>
            <person name="Sullivan K.A.M."/>
            <person name="Roscito J.G."/>
            <person name="Kirilenko B.M."/>
            <person name="Davalos L.M."/>
            <person name="Corthals A.P."/>
            <person name="Power M.L."/>
            <person name="Jones G."/>
            <person name="Ransome R.D."/>
            <person name="Dechmann D.K.N."/>
            <person name="Locatelli A.G."/>
            <person name="Puechmaille S.J."/>
            <person name="Fedrigo O."/>
            <person name="Jarvis E.D."/>
            <person name="Hiller M."/>
            <person name="Vernes S.C."/>
            <person name="Myers E.W."/>
            <person name="Teeling E.C."/>
        </authorList>
    </citation>
    <scope>NUCLEOTIDE SEQUENCE [LARGE SCALE GENOMIC DNA]</scope>
    <source>
        <strain evidence="5">MRhiFer1</strain>
        <tissue evidence="5">Lung</tissue>
    </source>
</reference>
<feature type="region of interest" description="Disordered" evidence="3">
    <location>
        <begin position="177"/>
        <end position="275"/>
    </location>
</feature>
<dbReference type="FunFam" id="1.10.30.10:FF:000032">
    <property type="entry name" value="FACT complex subunit SSRP1"/>
    <property type="match status" value="1"/>
</dbReference>
<dbReference type="Gene3D" id="1.10.30.10">
    <property type="entry name" value="High mobility group box domain"/>
    <property type="match status" value="1"/>
</dbReference>
<feature type="compositionally biased region" description="Basic residues" evidence="3">
    <location>
        <begin position="191"/>
        <end position="200"/>
    </location>
</feature>
<dbReference type="PANTHER" id="PTHR45849:SF1">
    <property type="entry name" value="FACT COMPLEX SUBUNIT SSRP1"/>
    <property type="match status" value="1"/>
</dbReference>
<gene>
    <name evidence="5" type="ORF">mRhiFer1_016201</name>
</gene>
<feature type="DNA-binding region" description="HMG box" evidence="2">
    <location>
        <begin position="113"/>
        <end position="181"/>
    </location>
</feature>
<evidence type="ECO:0000313" key="6">
    <source>
        <dbReference type="Proteomes" id="UP000585614"/>
    </source>
</evidence>
<comment type="subcellular location">
    <subcellularLocation>
        <location evidence="1">Nucleus</location>
    </subcellularLocation>
</comment>
<dbReference type="EMBL" id="JACAGC010000011">
    <property type="protein sequence ID" value="KAF6334377.1"/>
    <property type="molecule type" value="Genomic_DNA"/>
</dbReference>
<proteinExistence type="predicted"/>
<feature type="region of interest" description="Disordered" evidence="3">
    <location>
        <begin position="85"/>
        <end position="118"/>
    </location>
</feature>
<dbReference type="SMART" id="SM00398">
    <property type="entry name" value="HMG"/>
    <property type="match status" value="1"/>
</dbReference>
<name>A0A7J7WAC2_RHIFE</name>
<dbReference type="InterPro" id="IPR050454">
    <property type="entry name" value="RTT106/SSRP1_HistChap/FACT"/>
</dbReference>
<evidence type="ECO:0000313" key="5">
    <source>
        <dbReference type="EMBL" id="KAF6334377.1"/>
    </source>
</evidence>
<dbReference type="PRINTS" id="PR00886">
    <property type="entry name" value="HIGHMOBLTY12"/>
</dbReference>
<dbReference type="Pfam" id="PF21092">
    <property type="entry name" value="SSRP1_C"/>
    <property type="match status" value="1"/>
</dbReference>
<dbReference type="InterPro" id="IPR048985">
    <property type="entry name" value="SSRP1_C"/>
</dbReference>
<dbReference type="InterPro" id="IPR036910">
    <property type="entry name" value="HMG_box_dom_sf"/>
</dbReference>
<dbReference type="CDD" id="cd21994">
    <property type="entry name" value="HMG-box_SSRP1-like"/>
    <property type="match status" value="1"/>
</dbReference>
<organism evidence="5 6">
    <name type="scientific">Rhinolophus ferrumequinum</name>
    <name type="common">Greater horseshoe bat</name>
    <dbReference type="NCBI Taxonomy" id="59479"/>
    <lineage>
        <taxon>Eukaryota</taxon>
        <taxon>Metazoa</taxon>
        <taxon>Chordata</taxon>
        <taxon>Craniata</taxon>
        <taxon>Vertebrata</taxon>
        <taxon>Euteleostomi</taxon>
        <taxon>Mammalia</taxon>
        <taxon>Eutheria</taxon>
        <taxon>Laurasiatheria</taxon>
        <taxon>Chiroptera</taxon>
        <taxon>Yinpterochiroptera</taxon>
        <taxon>Rhinolophoidea</taxon>
        <taxon>Rhinolophidae</taxon>
        <taxon>Rhinolophinae</taxon>
        <taxon>Rhinolophus</taxon>
    </lineage>
</organism>
<dbReference type="Pfam" id="PF00505">
    <property type="entry name" value="HMG_box"/>
    <property type="match status" value="1"/>
</dbReference>
<evidence type="ECO:0000256" key="1">
    <source>
        <dbReference type="ARBA" id="ARBA00004123"/>
    </source>
</evidence>
<dbReference type="InterPro" id="IPR011993">
    <property type="entry name" value="PH-like_dom_sf"/>
</dbReference>
<dbReference type="GO" id="GO:0035101">
    <property type="term" value="C:FACT complex"/>
    <property type="evidence" value="ECO:0007669"/>
    <property type="project" value="TreeGrafter"/>
</dbReference>
<dbReference type="InterPro" id="IPR009071">
    <property type="entry name" value="HMG_box_dom"/>
</dbReference>
<dbReference type="PANTHER" id="PTHR45849">
    <property type="entry name" value="FACT COMPLEX SUBUNIT SSRP1"/>
    <property type="match status" value="1"/>
</dbReference>
<dbReference type="GO" id="GO:0003677">
    <property type="term" value="F:DNA binding"/>
    <property type="evidence" value="ECO:0007669"/>
    <property type="project" value="UniProtKB-UniRule"/>
</dbReference>
<feature type="compositionally biased region" description="Basic residues" evidence="3">
    <location>
        <begin position="85"/>
        <end position="99"/>
    </location>
</feature>
<dbReference type="AlphaFoldDB" id="A0A7J7WAC2"/>
<dbReference type="GO" id="GO:1902275">
    <property type="term" value="P:regulation of chromatin organization"/>
    <property type="evidence" value="ECO:0007669"/>
    <property type="project" value="TreeGrafter"/>
</dbReference>
<evidence type="ECO:0000256" key="3">
    <source>
        <dbReference type="SAM" id="MobiDB-lite"/>
    </source>
</evidence>
<evidence type="ECO:0000256" key="2">
    <source>
        <dbReference type="PROSITE-ProRule" id="PRU00267"/>
    </source>
</evidence>
<feature type="domain" description="HMG box" evidence="4">
    <location>
        <begin position="113"/>
        <end position="181"/>
    </location>
</feature>
<feature type="compositionally biased region" description="Low complexity" evidence="3">
    <location>
        <begin position="261"/>
        <end position="275"/>
    </location>
</feature>
<dbReference type="GO" id="GO:0031491">
    <property type="term" value="F:nucleosome binding"/>
    <property type="evidence" value="ECO:0007669"/>
    <property type="project" value="TreeGrafter"/>
</dbReference>
<dbReference type="FunFam" id="2.30.29.30:FF:000119">
    <property type="entry name" value="FACT complex subunit SSRP1"/>
    <property type="match status" value="1"/>
</dbReference>
<dbReference type="Proteomes" id="UP000585614">
    <property type="component" value="Unassembled WGS sequence"/>
</dbReference>
<accession>A0A7J7WAC2</accession>
<evidence type="ECO:0000259" key="4">
    <source>
        <dbReference type="PROSITE" id="PS50118"/>
    </source>
</evidence>
<keyword evidence="2" id="KW-0539">Nucleus</keyword>
<keyword evidence="2" id="KW-0238">DNA-binding</keyword>
<protein>
    <submittedName>
        <fullName evidence="5">Structure specific recognition protein 1</fullName>
    </submittedName>
</protein>